<keyword evidence="7 10" id="KW-0443">Lipid metabolism</keyword>
<dbReference type="Pfam" id="PF01734">
    <property type="entry name" value="Patatin"/>
    <property type="match status" value="1"/>
</dbReference>
<protein>
    <submittedName>
        <fullName evidence="14">Patanin-like phospholipase domain-containing protein atgl-1 (Adipose triglyceride lipase 1)</fullName>
    </submittedName>
</protein>
<organism evidence="14 15">
    <name type="scientific">Durusdinium trenchii</name>
    <dbReference type="NCBI Taxonomy" id="1381693"/>
    <lineage>
        <taxon>Eukaryota</taxon>
        <taxon>Sar</taxon>
        <taxon>Alveolata</taxon>
        <taxon>Dinophyceae</taxon>
        <taxon>Suessiales</taxon>
        <taxon>Symbiodiniaceae</taxon>
        <taxon>Durusdinium</taxon>
    </lineage>
</organism>
<evidence type="ECO:0000256" key="5">
    <source>
        <dbReference type="ARBA" id="ARBA00022832"/>
    </source>
</evidence>
<feature type="transmembrane region" description="Helical" evidence="12">
    <location>
        <begin position="60"/>
        <end position="83"/>
    </location>
</feature>
<evidence type="ECO:0000256" key="6">
    <source>
        <dbReference type="ARBA" id="ARBA00022989"/>
    </source>
</evidence>
<keyword evidence="9" id="KW-0275">Fatty acid biosynthesis</keyword>
<keyword evidence="2" id="KW-0444">Lipid biosynthesis</keyword>
<feature type="transmembrane region" description="Helical" evidence="12">
    <location>
        <begin position="272"/>
        <end position="291"/>
    </location>
</feature>
<evidence type="ECO:0000313" key="15">
    <source>
        <dbReference type="Proteomes" id="UP001642464"/>
    </source>
</evidence>
<dbReference type="Proteomes" id="UP001642464">
    <property type="component" value="Unassembled WGS sequence"/>
</dbReference>
<keyword evidence="15" id="KW-1185">Reference proteome</keyword>
<feature type="region of interest" description="Disordered" evidence="11">
    <location>
        <begin position="597"/>
        <end position="632"/>
    </location>
</feature>
<evidence type="ECO:0000256" key="2">
    <source>
        <dbReference type="ARBA" id="ARBA00022516"/>
    </source>
</evidence>
<keyword evidence="10" id="KW-0378">Hydrolase</keyword>
<name>A0ABP0JNF2_9DINO</name>
<evidence type="ECO:0000256" key="9">
    <source>
        <dbReference type="ARBA" id="ARBA00023160"/>
    </source>
</evidence>
<dbReference type="PANTHER" id="PTHR12406">
    <property type="entry name" value="CALCIUM-INDEPENDENT PHOSPHOLIPASE A2 IPLA2 -RELATED"/>
    <property type="match status" value="1"/>
</dbReference>
<accession>A0ABP0JNF2</accession>
<feature type="active site" description="Proton acceptor" evidence="10">
    <location>
        <position position="496"/>
    </location>
</feature>
<comment type="subcellular location">
    <subcellularLocation>
        <location evidence="1">Membrane</location>
        <topology evidence="1">Multi-pass membrane protein</topology>
    </subcellularLocation>
</comment>
<comment type="caution">
    <text evidence="14">The sequence shown here is derived from an EMBL/GenBank/DDBJ whole genome shotgun (WGS) entry which is preliminary data.</text>
</comment>
<evidence type="ECO:0000256" key="12">
    <source>
        <dbReference type="SAM" id="Phobius"/>
    </source>
</evidence>
<keyword evidence="6 12" id="KW-1133">Transmembrane helix</keyword>
<dbReference type="InterPro" id="IPR016035">
    <property type="entry name" value="Acyl_Trfase/lysoPLipase"/>
</dbReference>
<keyword evidence="8 12" id="KW-0472">Membrane</keyword>
<dbReference type="PANTHER" id="PTHR12406:SF7">
    <property type="entry name" value="PATATIN-LIKE PHOSPHOLIPASE DOMAIN-CONTAINING PROTEIN 4"/>
    <property type="match status" value="1"/>
</dbReference>
<dbReference type="EMBL" id="CAXAMM010007980">
    <property type="protein sequence ID" value="CAK9015946.1"/>
    <property type="molecule type" value="Genomic_DNA"/>
</dbReference>
<feature type="active site" description="Nucleophile" evidence="10">
    <location>
        <position position="385"/>
    </location>
</feature>
<evidence type="ECO:0000256" key="11">
    <source>
        <dbReference type="SAM" id="MobiDB-lite"/>
    </source>
</evidence>
<evidence type="ECO:0000259" key="13">
    <source>
        <dbReference type="PROSITE" id="PS51635"/>
    </source>
</evidence>
<evidence type="ECO:0000313" key="14">
    <source>
        <dbReference type="EMBL" id="CAK9015946.1"/>
    </source>
</evidence>
<proteinExistence type="predicted"/>
<gene>
    <name evidence="14" type="ORF">SCF082_LOCUS12974</name>
</gene>
<keyword evidence="3" id="KW-0808">Transferase</keyword>
<feature type="transmembrane region" description="Helical" evidence="12">
    <location>
        <begin position="103"/>
        <end position="123"/>
    </location>
</feature>
<dbReference type="PROSITE" id="PS51635">
    <property type="entry name" value="PNPLA"/>
    <property type="match status" value="1"/>
</dbReference>
<feature type="domain" description="PNPLA" evidence="13">
    <location>
        <begin position="340"/>
        <end position="510"/>
    </location>
</feature>
<keyword evidence="5" id="KW-0276">Fatty acid metabolism</keyword>
<comment type="caution">
    <text evidence="10">Lacks conserved residue(s) required for the propagation of feature annotation.</text>
</comment>
<dbReference type="SUPFAM" id="SSF52151">
    <property type="entry name" value="FabD/lysophospholipase-like"/>
    <property type="match status" value="1"/>
</dbReference>
<reference evidence="14 15" key="1">
    <citation type="submission" date="2024-02" db="EMBL/GenBank/DDBJ databases">
        <authorList>
            <person name="Chen Y."/>
            <person name="Shah S."/>
            <person name="Dougan E. K."/>
            <person name="Thang M."/>
            <person name="Chan C."/>
        </authorList>
    </citation>
    <scope>NUCLEOTIDE SEQUENCE [LARGE SCALE GENOMIC DNA]</scope>
</reference>
<dbReference type="InterPro" id="IPR002076">
    <property type="entry name" value="ELO_fam"/>
</dbReference>
<dbReference type="Pfam" id="PF01151">
    <property type="entry name" value="ELO"/>
    <property type="match status" value="1"/>
</dbReference>
<dbReference type="InterPro" id="IPR002641">
    <property type="entry name" value="PNPLA_dom"/>
</dbReference>
<feature type="short sequence motif" description="GXSXG" evidence="10">
    <location>
        <begin position="383"/>
        <end position="387"/>
    </location>
</feature>
<sequence length="727" mass="81332">MDAQDDPSWPIPEDAAPEVAPPEMFAHMFEERFSDLRRRQLSQVSLLSEPPTNLAPGTPLAVAVFLAAWYVGYVLVVMSQMGSISHTAPAAPFELGTRELADIQWGSAALVSFGYCFLVFVGVRYMERRSSVRSVIIFEIMAVYNSTQVLLNLYEVCAILYDMISSDFRLDSLPKNVAEPLIWLQYHCRQMELLDTFFLVLRKKFDDISLFHMYYRVLNMWGWFFGFHYACVGPTLVPALVTSVAQTLQYLSFTMAIFGVRKLPLFCKAPIAELQTACAGLCMLSNLFMAVSGRLPIGLAMLHAFVFFNGVVLYTDFHFRETHPLREKAPPSQDGERVTFSFDSAGWLYVYQFGVAAFLQEHLMPPNGAPDPEHYPRGLGFSGSSAGALTASLLASGTSVPDVFEHVLAQYKVCRRRPWKMAGCAEEALRKYQFPGAFRVIAGRLRILVTRALWRPPFIMGEVVDEFPDNETAIQLLMASCHIPAICGFFPKKIGDKYYYDGMMWSSLFVPWRGAKEDHIVKVSGIGGVMSDIRPPLIPPWWCILPPPVRVLRGLYWQGYLDALLWFRAPPRQPRGWQWDRELEGWCGRRDVRERAPAAASSQASSQAASQAAAQAPAAARRNARRNTASSAQRKWQVAKALLKQSPPKLAKALAVCDPSGETVRTLLKDFYDARSYTMHLSALCCCALLLPLGAITPQIRSTVLGLTLVASVAFAWHTGEDKRVAK</sequence>
<evidence type="ECO:0000256" key="10">
    <source>
        <dbReference type="PROSITE-ProRule" id="PRU01161"/>
    </source>
</evidence>
<evidence type="ECO:0000256" key="4">
    <source>
        <dbReference type="ARBA" id="ARBA00022692"/>
    </source>
</evidence>
<evidence type="ECO:0000256" key="8">
    <source>
        <dbReference type="ARBA" id="ARBA00023136"/>
    </source>
</evidence>
<evidence type="ECO:0000256" key="3">
    <source>
        <dbReference type="ARBA" id="ARBA00022679"/>
    </source>
</evidence>
<keyword evidence="4 12" id="KW-0812">Transmembrane</keyword>
<evidence type="ECO:0000256" key="7">
    <source>
        <dbReference type="ARBA" id="ARBA00023098"/>
    </source>
</evidence>
<keyword evidence="10" id="KW-0442">Lipid degradation</keyword>
<dbReference type="InterPro" id="IPR033562">
    <property type="entry name" value="PLPL"/>
</dbReference>
<feature type="transmembrane region" description="Helical" evidence="12">
    <location>
        <begin position="297"/>
        <end position="317"/>
    </location>
</feature>
<evidence type="ECO:0000256" key="1">
    <source>
        <dbReference type="ARBA" id="ARBA00004141"/>
    </source>
</evidence>